<evidence type="ECO:0000313" key="2">
    <source>
        <dbReference type="EMBL" id="KZF20990.1"/>
    </source>
</evidence>
<dbReference type="InterPro" id="IPR035896">
    <property type="entry name" value="AN1-like_Znf"/>
</dbReference>
<gene>
    <name evidence="2" type="ORF">L228DRAFT_212804</name>
</gene>
<dbReference type="PANTHER" id="PTHR21310:SF15">
    <property type="entry name" value="AMINOGLYCOSIDE PHOSPHOTRANSFERASE DOMAIN-CONTAINING PROTEIN"/>
    <property type="match status" value="1"/>
</dbReference>
<dbReference type="SUPFAM" id="SSF56112">
    <property type="entry name" value="Protein kinase-like (PK-like)"/>
    <property type="match status" value="1"/>
</dbReference>
<dbReference type="GeneID" id="28895093"/>
<dbReference type="OrthoDB" id="5327538at2759"/>
<accession>A0A165FHP3</accession>
<dbReference type="RefSeq" id="XP_018186545.1">
    <property type="nucleotide sequence ID" value="XM_018329956.1"/>
</dbReference>
<keyword evidence="3" id="KW-1185">Reference proteome</keyword>
<sequence length="468" mass="53259">MPMWSCDFQDCEKPCVRNAGECILCDRHLCSIHLGVEYHQCPRWEDEKAYDPAAGEAERKEINRLIDKINISALAARASQLRNGISCSIPHLQYDAATRSSVMGGMNYHISINFADGVTWLARIRKFNATSPPPTLRDHIMESEVATLHFLERTGLPTPRVFYYAPECETNPVGVAYLLFEKMPGKSLRWSLANDVQRQRVIEQLADVFIRLHDFSFDLMGSLCLKNSPGKFCSSQGDVGAFARESLTDFRGSTMLTLGPYTSVREYHDASLRLILDLILREEIYAQRSLDAYLIHRFLLDLVPFLSNGPTTSQQNVFYLKHADDKGDHILVDEAYNITGIVDWEWAYTAPAEIAFNSPIVFFDVAKFYDGSNHIDKDEVYFASQLELKGHDDLAKVVRNGRLQHRFAFCCGYNLDADWDGFLGLFLGLRNATGVDNDLDWFTWKSIALERYKEDNDVKTLLNKSSQN</sequence>
<dbReference type="EMBL" id="KV407461">
    <property type="protein sequence ID" value="KZF20990.1"/>
    <property type="molecule type" value="Genomic_DNA"/>
</dbReference>
<dbReference type="OMA" id="YHIEILF"/>
<organism evidence="2 3">
    <name type="scientific">Xylona heveae (strain CBS 132557 / TC161)</name>
    <dbReference type="NCBI Taxonomy" id="1328760"/>
    <lineage>
        <taxon>Eukaryota</taxon>
        <taxon>Fungi</taxon>
        <taxon>Dikarya</taxon>
        <taxon>Ascomycota</taxon>
        <taxon>Pezizomycotina</taxon>
        <taxon>Xylonomycetes</taxon>
        <taxon>Xylonales</taxon>
        <taxon>Xylonaceae</taxon>
        <taxon>Xylona</taxon>
    </lineage>
</organism>
<dbReference type="InterPro" id="IPR011009">
    <property type="entry name" value="Kinase-like_dom_sf"/>
</dbReference>
<dbReference type="InterPro" id="IPR051678">
    <property type="entry name" value="AGP_Transferase"/>
</dbReference>
<evidence type="ECO:0000259" key="1">
    <source>
        <dbReference type="Pfam" id="PF01636"/>
    </source>
</evidence>
<dbReference type="SUPFAM" id="SSF118310">
    <property type="entry name" value="AN1-like Zinc finger"/>
    <property type="match status" value="1"/>
</dbReference>
<dbReference type="InParanoid" id="A0A165FHP3"/>
<proteinExistence type="predicted"/>
<reference evidence="2 3" key="1">
    <citation type="journal article" date="2016" name="Fungal Biol.">
        <title>The genome of Xylona heveae provides a window into fungal endophytism.</title>
        <authorList>
            <person name="Gazis R."/>
            <person name="Kuo A."/>
            <person name="Riley R."/>
            <person name="LaButti K."/>
            <person name="Lipzen A."/>
            <person name="Lin J."/>
            <person name="Amirebrahimi M."/>
            <person name="Hesse C.N."/>
            <person name="Spatafora J.W."/>
            <person name="Henrissat B."/>
            <person name="Hainaut M."/>
            <person name="Grigoriev I.V."/>
            <person name="Hibbett D.S."/>
        </authorList>
    </citation>
    <scope>NUCLEOTIDE SEQUENCE [LARGE SCALE GENOMIC DNA]</scope>
    <source>
        <strain evidence="2 3">TC161</strain>
    </source>
</reference>
<protein>
    <recommendedName>
        <fullName evidence="1">Aminoglycoside phosphotransferase domain-containing protein</fullName>
    </recommendedName>
</protein>
<name>A0A165FHP3_XYLHT</name>
<dbReference type="STRING" id="1328760.A0A165FHP3"/>
<dbReference type="InterPro" id="IPR002575">
    <property type="entry name" value="Aminoglycoside_PTrfase"/>
</dbReference>
<dbReference type="Proteomes" id="UP000076632">
    <property type="component" value="Unassembled WGS sequence"/>
</dbReference>
<feature type="domain" description="Aminoglycoside phosphotransferase" evidence="1">
    <location>
        <begin position="141"/>
        <end position="351"/>
    </location>
</feature>
<evidence type="ECO:0000313" key="3">
    <source>
        <dbReference type="Proteomes" id="UP000076632"/>
    </source>
</evidence>
<dbReference type="PANTHER" id="PTHR21310">
    <property type="entry name" value="AMINOGLYCOSIDE PHOSPHOTRANSFERASE-RELATED-RELATED"/>
    <property type="match status" value="1"/>
</dbReference>
<dbReference type="AlphaFoldDB" id="A0A165FHP3"/>
<dbReference type="Pfam" id="PF01636">
    <property type="entry name" value="APH"/>
    <property type="match status" value="1"/>
</dbReference>